<dbReference type="GO" id="GO:0030014">
    <property type="term" value="C:CCR4-NOT complex"/>
    <property type="evidence" value="ECO:0007669"/>
    <property type="project" value="InterPro"/>
</dbReference>
<keyword evidence="2" id="KW-1185">Reference proteome</keyword>
<protein>
    <submittedName>
        <fullName evidence="1">Uncharacterized protein</fullName>
    </submittedName>
</protein>
<dbReference type="Gene3D" id="3.30.420.10">
    <property type="entry name" value="Ribonuclease H-like superfamily/Ribonuclease H"/>
    <property type="match status" value="1"/>
</dbReference>
<dbReference type="GO" id="GO:0004535">
    <property type="term" value="F:poly(A)-specific ribonuclease activity"/>
    <property type="evidence" value="ECO:0007669"/>
    <property type="project" value="InterPro"/>
</dbReference>
<dbReference type="PANTHER" id="PTHR10797">
    <property type="entry name" value="CCR4-NOT TRANSCRIPTION COMPLEX SUBUNIT"/>
    <property type="match status" value="1"/>
</dbReference>
<organism evidence="1 2">
    <name type="scientific">Acer yangbiense</name>
    <dbReference type="NCBI Taxonomy" id="1000413"/>
    <lineage>
        <taxon>Eukaryota</taxon>
        <taxon>Viridiplantae</taxon>
        <taxon>Streptophyta</taxon>
        <taxon>Embryophyta</taxon>
        <taxon>Tracheophyta</taxon>
        <taxon>Spermatophyta</taxon>
        <taxon>Magnoliopsida</taxon>
        <taxon>eudicotyledons</taxon>
        <taxon>Gunneridae</taxon>
        <taxon>Pentapetalae</taxon>
        <taxon>rosids</taxon>
        <taxon>malvids</taxon>
        <taxon>Sapindales</taxon>
        <taxon>Sapindaceae</taxon>
        <taxon>Hippocastanoideae</taxon>
        <taxon>Acereae</taxon>
        <taxon>Acer</taxon>
    </lineage>
</organism>
<accession>A0A5C7H3Q8</accession>
<sequence>MKSNTITPIWHYNFSQELHYLTLSLNRYKLLSVDTELLEFIRGTPRDAPKAIVYDDLKFNQCITISNGSLSMGTYDFTYVLKLFTRETLPNTAQEFAAKASTYLDKLVDLKLAAKCFKGLKDVEVSLLSRILHVRRLGEAHNADSDSLLIA</sequence>
<comment type="caution">
    <text evidence="1">The sequence shown here is derived from an EMBL/GenBank/DDBJ whole genome shotgun (WGS) entry which is preliminary data.</text>
</comment>
<gene>
    <name evidence="1" type="ORF">EZV62_024154</name>
</gene>
<dbReference type="AlphaFoldDB" id="A0A5C7H3Q8"/>
<dbReference type="InterPro" id="IPR036397">
    <property type="entry name" value="RNaseH_sf"/>
</dbReference>
<proteinExistence type="predicted"/>
<evidence type="ECO:0000313" key="1">
    <source>
        <dbReference type="EMBL" id="TXG51630.1"/>
    </source>
</evidence>
<dbReference type="GO" id="GO:0003676">
    <property type="term" value="F:nucleic acid binding"/>
    <property type="evidence" value="ECO:0007669"/>
    <property type="project" value="InterPro"/>
</dbReference>
<dbReference type="Proteomes" id="UP000323000">
    <property type="component" value="Chromosome 11"/>
</dbReference>
<evidence type="ECO:0000313" key="2">
    <source>
        <dbReference type="Proteomes" id="UP000323000"/>
    </source>
</evidence>
<dbReference type="EMBL" id="VAHF01000011">
    <property type="protein sequence ID" value="TXG51630.1"/>
    <property type="molecule type" value="Genomic_DNA"/>
</dbReference>
<reference evidence="2" key="1">
    <citation type="journal article" date="2019" name="Gigascience">
        <title>De novo genome assembly of the endangered Acer yangbiense, a plant species with extremely small populations endemic to Yunnan Province, China.</title>
        <authorList>
            <person name="Yang J."/>
            <person name="Wariss H.M."/>
            <person name="Tao L."/>
            <person name="Zhang R."/>
            <person name="Yun Q."/>
            <person name="Hollingsworth P."/>
            <person name="Dao Z."/>
            <person name="Luo G."/>
            <person name="Guo H."/>
            <person name="Ma Y."/>
            <person name="Sun W."/>
        </authorList>
    </citation>
    <scope>NUCLEOTIDE SEQUENCE [LARGE SCALE GENOMIC DNA]</scope>
    <source>
        <strain evidence="2">cv. Malutang</strain>
    </source>
</reference>
<dbReference type="SUPFAM" id="SSF53098">
    <property type="entry name" value="Ribonuclease H-like"/>
    <property type="match status" value="1"/>
</dbReference>
<name>A0A5C7H3Q8_9ROSI</name>
<dbReference type="OrthoDB" id="696953at2759"/>
<dbReference type="InterPro" id="IPR039637">
    <property type="entry name" value="CNOT7/CNOT8/Pop2"/>
</dbReference>
<dbReference type="InterPro" id="IPR012337">
    <property type="entry name" value="RNaseH-like_sf"/>
</dbReference>